<reference evidence="1 2" key="1">
    <citation type="submission" date="2019-05" db="EMBL/GenBank/DDBJ databases">
        <title>Another draft genome of Portunus trituberculatus and its Hox gene families provides insights of decapod evolution.</title>
        <authorList>
            <person name="Jeong J.-H."/>
            <person name="Song I."/>
            <person name="Kim S."/>
            <person name="Choi T."/>
            <person name="Kim D."/>
            <person name="Ryu S."/>
            <person name="Kim W."/>
        </authorList>
    </citation>
    <scope>NUCLEOTIDE SEQUENCE [LARGE SCALE GENOMIC DNA]</scope>
    <source>
        <tissue evidence="1">Muscle</tissue>
    </source>
</reference>
<dbReference type="Proteomes" id="UP000324222">
    <property type="component" value="Unassembled WGS sequence"/>
</dbReference>
<comment type="caution">
    <text evidence="1">The sequence shown here is derived from an EMBL/GenBank/DDBJ whole genome shotgun (WGS) entry which is preliminary data.</text>
</comment>
<keyword evidence="2" id="KW-1185">Reference proteome</keyword>
<dbReference type="EMBL" id="VSRR010110473">
    <property type="protein sequence ID" value="MPC97549.1"/>
    <property type="molecule type" value="Genomic_DNA"/>
</dbReference>
<evidence type="ECO:0000313" key="1">
    <source>
        <dbReference type="EMBL" id="MPC97549.1"/>
    </source>
</evidence>
<gene>
    <name evidence="1" type="ORF">E2C01_092869</name>
</gene>
<name>A0A5B7JRT7_PORTR</name>
<accession>A0A5B7JRT7</accession>
<evidence type="ECO:0000313" key="2">
    <source>
        <dbReference type="Proteomes" id="UP000324222"/>
    </source>
</evidence>
<proteinExistence type="predicted"/>
<dbReference type="AlphaFoldDB" id="A0A5B7JRT7"/>
<protein>
    <submittedName>
        <fullName evidence="1">Uncharacterized protein</fullName>
    </submittedName>
</protein>
<sequence length="64" mass="7116">MAGRVLEAGAGLREELDTLGYREPLPPDALPLVRRLLGDLKQARKEERGCKEALAQTREVSEGW</sequence>
<organism evidence="1 2">
    <name type="scientific">Portunus trituberculatus</name>
    <name type="common">Swimming crab</name>
    <name type="synonym">Neptunus trituberculatus</name>
    <dbReference type="NCBI Taxonomy" id="210409"/>
    <lineage>
        <taxon>Eukaryota</taxon>
        <taxon>Metazoa</taxon>
        <taxon>Ecdysozoa</taxon>
        <taxon>Arthropoda</taxon>
        <taxon>Crustacea</taxon>
        <taxon>Multicrustacea</taxon>
        <taxon>Malacostraca</taxon>
        <taxon>Eumalacostraca</taxon>
        <taxon>Eucarida</taxon>
        <taxon>Decapoda</taxon>
        <taxon>Pleocyemata</taxon>
        <taxon>Brachyura</taxon>
        <taxon>Eubrachyura</taxon>
        <taxon>Portunoidea</taxon>
        <taxon>Portunidae</taxon>
        <taxon>Portuninae</taxon>
        <taxon>Portunus</taxon>
    </lineage>
</organism>